<keyword evidence="1" id="KW-0472">Membrane</keyword>
<dbReference type="Pfam" id="PF26371">
    <property type="entry name" value="AftB_C"/>
    <property type="match status" value="1"/>
</dbReference>
<feature type="transmembrane region" description="Helical" evidence="1">
    <location>
        <begin position="166"/>
        <end position="184"/>
    </location>
</feature>
<keyword evidence="4" id="KW-1185">Reference proteome</keyword>
<dbReference type="STRING" id="1724.GCA_001044175_02525"/>
<feature type="transmembrane region" description="Helical" evidence="1">
    <location>
        <begin position="303"/>
        <end position="322"/>
    </location>
</feature>
<dbReference type="InterPro" id="IPR058983">
    <property type="entry name" value="AftB_C"/>
</dbReference>
<reference evidence="3 4" key="1">
    <citation type="submission" date="2017-10" db="EMBL/GenBank/DDBJ databases">
        <title>Sequencing the genomes of 1000 actinobacteria strains.</title>
        <authorList>
            <person name="Klenk H.-P."/>
        </authorList>
    </citation>
    <scope>NUCLEOTIDE SEQUENCE [LARGE SCALE GENOMIC DNA]</scope>
    <source>
        <strain evidence="3 4">DSM 20688</strain>
    </source>
</reference>
<feature type="transmembrane region" description="Helical" evidence="1">
    <location>
        <begin position="334"/>
        <end position="351"/>
    </location>
</feature>
<feature type="transmembrane region" description="Helical" evidence="1">
    <location>
        <begin position="94"/>
        <end position="112"/>
    </location>
</feature>
<comment type="caution">
    <text evidence="3">The sequence shown here is derived from an EMBL/GenBank/DDBJ whole genome shotgun (WGS) entry which is preliminary data.</text>
</comment>
<dbReference type="RefSeq" id="WP_048381229.1">
    <property type="nucleotide sequence ID" value="NZ_LDYE01000009.1"/>
</dbReference>
<protein>
    <submittedName>
        <fullName evidence="3">Arabinofuranosyltransferase</fullName>
    </submittedName>
</protein>
<feature type="transmembrane region" description="Helical" evidence="1">
    <location>
        <begin position="143"/>
        <end position="160"/>
    </location>
</feature>
<dbReference type="GO" id="GO:0016740">
    <property type="term" value="F:transferase activity"/>
    <property type="evidence" value="ECO:0007669"/>
    <property type="project" value="UniProtKB-KW"/>
</dbReference>
<feature type="domain" description="Terminal beta-(1-&gt;2)-arabinofuranosyltransferase C-terminal" evidence="2">
    <location>
        <begin position="419"/>
        <end position="592"/>
    </location>
</feature>
<evidence type="ECO:0000313" key="4">
    <source>
        <dbReference type="Proteomes" id="UP000221653"/>
    </source>
</evidence>
<gene>
    <name evidence="3" type="ORF">ATK06_0904</name>
</gene>
<feature type="transmembrane region" description="Helical" evidence="1">
    <location>
        <begin position="211"/>
        <end position="228"/>
    </location>
</feature>
<accession>A0A2A9DNS2</accession>
<evidence type="ECO:0000256" key="1">
    <source>
        <dbReference type="SAM" id="Phobius"/>
    </source>
</evidence>
<sequence length="593" mass="65723">MTVSVPAPRRRTPQHTLTTWISVLLVGAFAAIGGWVNRWMSDDGLIVLRTVRNLMAGNGPTFNAYERVEANTSTLWQYLIWVGAELTGVRLESVALWLALGFTVLALMIGAWATSRWYGGWVAPFGALIYLALPPARDFATSGLEWGLAIFYLAVLWALLGQWVRGQHSAWIYVLAFWGGLSWLIRPEFALYGGIVGLALIVVYFRTPGRIGLIALAALPVPAGYQIFRMGYYGLLTPHTAVAKSAGETAWGAGWDYVMDLLTPYAGWLIGAVAIAVGVWLFLHARSVPTTLELTDRPWLRTRAGVTTILVVCALLHILYIMRVGGDFMHGRMLLLPVFSLLLPVMVIPVYSDGVRWVGVVAVVFAVVWGSIVAARGSQWEDDLKPAHLAVVDERGFWTMSTGREEGDPPKNADDYLSTPSMQDFPETMARGMANNDGQVMQVRFGEDEYTYSWITIPREPGNDAPLTVYMLNLGMIAMNSPLEARVLDTVGLATPLAARQPRIEGARIGHDKWLPTEYQLADSPVDMQHLPDFVDAQDVAAARVALQDPEIQELLNSIREPLTWDRFVRNIKFSLTGGRTLEISEDPYDYLR</sequence>
<evidence type="ECO:0000259" key="2">
    <source>
        <dbReference type="Pfam" id="PF26371"/>
    </source>
</evidence>
<feature type="transmembrane region" description="Helical" evidence="1">
    <location>
        <begin position="20"/>
        <end position="40"/>
    </location>
</feature>
<proteinExistence type="predicted"/>
<dbReference type="EMBL" id="PDJF01000001">
    <property type="protein sequence ID" value="PFG27825.1"/>
    <property type="molecule type" value="Genomic_DNA"/>
</dbReference>
<feature type="transmembrane region" description="Helical" evidence="1">
    <location>
        <begin position="189"/>
        <end position="205"/>
    </location>
</feature>
<evidence type="ECO:0000313" key="3">
    <source>
        <dbReference type="EMBL" id="PFG27825.1"/>
    </source>
</evidence>
<dbReference type="Proteomes" id="UP000221653">
    <property type="component" value="Unassembled WGS sequence"/>
</dbReference>
<dbReference type="AlphaFoldDB" id="A0A2A9DNS2"/>
<keyword evidence="3" id="KW-0808">Transferase</keyword>
<feature type="transmembrane region" description="Helical" evidence="1">
    <location>
        <begin position="118"/>
        <end position="136"/>
    </location>
</feature>
<keyword evidence="1" id="KW-0812">Transmembrane</keyword>
<feature type="transmembrane region" description="Helical" evidence="1">
    <location>
        <begin position="265"/>
        <end position="283"/>
    </location>
</feature>
<feature type="transmembrane region" description="Helical" evidence="1">
    <location>
        <begin position="357"/>
        <end position="375"/>
    </location>
</feature>
<organism evidence="3 4">
    <name type="scientific">Corynebacterium renale</name>
    <dbReference type="NCBI Taxonomy" id="1724"/>
    <lineage>
        <taxon>Bacteria</taxon>
        <taxon>Bacillati</taxon>
        <taxon>Actinomycetota</taxon>
        <taxon>Actinomycetes</taxon>
        <taxon>Mycobacteriales</taxon>
        <taxon>Corynebacteriaceae</taxon>
        <taxon>Corynebacterium</taxon>
    </lineage>
</organism>
<name>A0A2A9DNS2_9CORY</name>
<keyword evidence="1" id="KW-1133">Transmembrane helix</keyword>